<gene>
    <name evidence="1" type="ORF">CKO28_21315</name>
</gene>
<sequence length="99" mass="10621">MAFGGDGTSNGSFIDDRVFAARQSRAIPSSLNGTTGSPDSIFAPFGMRGAFVSSETLMASGTEILGQPTCACEYLSWGFWSAEYRNADDTRREHMHLGS</sequence>
<accession>A0ABS1DLE9</accession>
<protein>
    <submittedName>
        <fullName evidence="1">Uncharacterized protein</fullName>
    </submittedName>
</protein>
<dbReference type="Proteomes" id="UP001296873">
    <property type="component" value="Unassembled WGS sequence"/>
</dbReference>
<evidence type="ECO:0000313" key="1">
    <source>
        <dbReference type="EMBL" id="MBK1670564.1"/>
    </source>
</evidence>
<name>A0ABS1DLE9_9PROT</name>
<proteinExistence type="predicted"/>
<evidence type="ECO:0000313" key="2">
    <source>
        <dbReference type="Proteomes" id="UP001296873"/>
    </source>
</evidence>
<organism evidence="1 2">
    <name type="scientific">Rhodovibrio sodomensis</name>
    <dbReference type="NCBI Taxonomy" id="1088"/>
    <lineage>
        <taxon>Bacteria</taxon>
        <taxon>Pseudomonadati</taxon>
        <taxon>Pseudomonadota</taxon>
        <taxon>Alphaproteobacteria</taxon>
        <taxon>Rhodospirillales</taxon>
        <taxon>Rhodovibrionaceae</taxon>
        <taxon>Rhodovibrio</taxon>
    </lineage>
</organism>
<comment type="caution">
    <text evidence="1">The sequence shown here is derived from an EMBL/GenBank/DDBJ whole genome shotgun (WGS) entry which is preliminary data.</text>
</comment>
<reference evidence="1 2" key="1">
    <citation type="journal article" date="2020" name="Microorganisms">
        <title>Osmotic Adaptation and Compatible Solute Biosynthesis of Phototrophic Bacteria as Revealed from Genome Analyses.</title>
        <authorList>
            <person name="Imhoff J.F."/>
            <person name="Rahn T."/>
            <person name="Kunzel S."/>
            <person name="Keller A."/>
            <person name="Neulinger S.C."/>
        </authorList>
    </citation>
    <scope>NUCLEOTIDE SEQUENCE [LARGE SCALE GENOMIC DNA]</scope>
    <source>
        <strain evidence="1 2">DSM 9895</strain>
    </source>
</reference>
<dbReference type="RefSeq" id="WP_200342936.1">
    <property type="nucleotide sequence ID" value="NZ_NRRL01000101.1"/>
</dbReference>
<keyword evidence="2" id="KW-1185">Reference proteome</keyword>
<dbReference type="EMBL" id="NRRL01000101">
    <property type="protein sequence ID" value="MBK1670564.1"/>
    <property type="molecule type" value="Genomic_DNA"/>
</dbReference>